<reference evidence="1 2" key="1">
    <citation type="submission" date="2017-10" db="EMBL/GenBank/DDBJ databases">
        <title>Draft genome of Longibacter Salinarum.</title>
        <authorList>
            <person name="Goh K.M."/>
            <person name="Shamsir M.S."/>
            <person name="Lim S.W."/>
        </authorList>
    </citation>
    <scope>NUCLEOTIDE SEQUENCE [LARGE SCALE GENOMIC DNA]</scope>
    <source>
        <strain evidence="1 2">KCTC 52045</strain>
    </source>
</reference>
<dbReference type="RefSeq" id="WP_098076436.1">
    <property type="nucleotide sequence ID" value="NZ_PDEQ01000006.1"/>
</dbReference>
<dbReference type="Proteomes" id="UP000220102">
    <property type="component" value="Unassembled WGS sequence"/>
</dbReference>
<protein>
    <submittedName>
        <fullName evidence="1">Uncharacterized protein</fullName>
    </submittedName>
</protein>
<comment type="caution">
    <text evidence="1">The sequence shown here is derived from an EMBL/GenBank/DDBJ whole genome shotgun (WGS) entry which is preliminary data.</text>
</comment>
<evidence type="ECO:0000313" key="2">
    <source>
        <dbReference type="Proteomes" id="UP000220102"/>
    </source>
</evidence>
<proteinExistence type="predicted"/>
<dbReference type="AlphaFoldDB" id="A0A2A8CWE3"/>
<dbReference type="EMBL" id="PDEQ01000006">
    <property type="protein sequence ID" value="PEN12914.1"/>
    <property type="molecule type" value="Genomic_DNA"/>
</dbReference>
<organism evidence="1 2">
    <name type="scientific">Longibacter salinarum</name>
    <dbReference type="NCBI Taxonomy" id="1850348"/>
    <lineage>
        <taxon>Bacteria</taxon>
        <taxon>Pseudomonadati</taxon>
        <taxon>Rhodothermota</taxon>
        <taxon>Rhodothermia</taxon>
        <taxon>Rhodothermales</taxon>
        <taxon>Salisaetaceae</taxon>
        <taxon>Longibacter</taxon>
    </lineage>
</organism>
<evidence type="ECO:0000313" key="1">
    <source>
        <dbReference type="EMBL" id="PEN12914.1"/>
    </source>
</evidence>
<keyword evidence="2" id="KW-1185">Reference proteome</keyword>
<sequence length="95" mass="10462">MENEQLNTHLIELGNRATNAHEILRGVTDALAVIAQSAIRAASDDLDDVEDLEEWQTEAQVAAGQSEDLMTSAAALLRRTARRLESETESVERDD</sequence>
<accession>A0A2A8CWE3</accession>
<gene>
    <name evidence="1" type="ORF">CRI94_12995</name>
</gene>
<name>A0A2A8CWE3_9BACT</name>